<dbReference type="InterPro" id="IPR036415">
    <property type="entry name" value="Lamin_tail_dom_sf"/>
</dbReference>
<gene>
    <name evidence="2" type="ORF">XD72_1614</name>
    <name evidence="3" type="ORF">XE07_0170</name>
</gene>
<reference evidence="4 5" key="2">
    <citation type="journal article" date="2015" name="MBio">
        <title>Genome-Resolved Metagenomic Analysis Reveals Roles for Candidate Phyla and Other Microbial Community Members in Biogeochemical Transformations in Oil Reservoirs.</title>
        <authorList>
            <person name="Hu P."/>
            <person name="Tom L."/>
            <person name="Singh A."/>
            <person name="Thomas B.C."/>
            <person name="Baker B.J."/>
            <person name="Piceno Y.M."/>
            <person name="Andersen G.L."/>
            <person name="Banfield J.F."/>
        </authorList>
    </citation>
    <scope>NUCLEOTIDE SEQUENCE [LARGE SCALE GENOMIC DNA]</scope>
    <source>
        <strain evidence="2">57_489</strain>
    </source>
</reference>
<evidence type="ECO:0000259" key="1">
    <source>
        <dbReference type="Pfam" id="PF00932"/>
    </source>
</evidence>
<accession>A0A101IM46</accession>
<dbReference type="SUPFAM" id="SSF74853">
    <property type="entry name" value="Lamin A/C globular tail domain"/>
    <property type="match status" value="1"/>
</dbReference>
<dbReference type="InterPro" id="IPR001322">
    <property type="entry name" value="Lamin_tail_dom"/>
</dbReference>
<name>A0A101IM46_9EURY</name>
<evidence type="ECO:0000313" key="2">
    <source>
        <dbReference type="EMBL" id="KUK44035.1"/>
    </source>
</evidence>
<dbReference type="Pfam" id="PF00932">
    <property type="entry name" value="LTD"/>
    <property type="match status" value="1"/>
</dbReference>
<evidence type="ECO:0000313" key="3">
    <source>
        <dbReference type="EMBL" id="KUK97756.1"/>
    </source>
</evidence>
<dbReference type="EMBL" id="LGHB01000001">
    <property type="protein sequence ID" value="KUK97756.1"/>
    <property type="molecule type" value="Genomic_DNA"/>
</dbReference>
<organism evidence="3 4">
    <name type="scientific">Methanothrix harundinacea</name>
    <dbReference type="NCBI Taxonomy" id="301375"/>
    <lineage>
        <taxon>Archaea</taxon>
        <taxon>Methanobacteriati</taxon>
        <taxon>Methanobacteriota</taxon>
        <taxon>Stenosarchaea group</taxon>
        <taxon>Methanomicrobia</taxon>
        <taxon>Methanotrichales</taxon>
        <taxon>Methanotrichaceae</taxon>
        <taxon>Methanothrix</taxon>
    </lineage>
</organism>
<dbReference type="AlphaFoldDB" id="A0A101IM46"/>
<feature type="domain" description="LTD" evidence="1">
    <location>
        <begin position="25"/>
        <end position="137"/>
    </location>
</feature>
<dbReference type="Proteomes" id="UP000053961">
    <property type="component" value="Unassembled WGS sequence"/>
</dbReference>
<protein>
    <submittedName>
        <fullName evidence="3">Lipoprotein, putative</fullName>
    </submittedName>
</protein>
<proteinExistence type="predicted"/>
<dbReference type="Gene3D" id="2.60.40.1260">
    <property type="entry name" value="Lamin Tail domain"/>
    <property type="match status" value="1"/>
</dbReference>
<dbReference type="PATRIC" id="fig|301375.6.peg.1184"/>
<sequence>MKLILLLLLALLTLFAGISIVSGGPGAVVINEVELNPPGDATEWVELYNNGEDAVDIGRWSVSIVEILPSSCRWTGSIPIPRGTTLQGNDFYVVEGDPRWVHAENGTVYLMTDAAIEVDKTPHLTDQEGNDFSWCRYPNGLDTDRRSDWAFIRSTPGAENSLRPVIGS</sequence>
<evidence type="ECO:0000313" key="5">
    <source>
        <dbReference type="Proteomes" id="UP000057043"/>
    </source>
</evidence>
<dbReference type="Proteomes" id="UP000057043">
    <property type="component" value="Unassembled WGS sequence"/>
</dbReference>
<dbReference type="EMBL" id="LGFT01000037">
    <property type="protein sequence ID" value="KUK44035.1"/>
    <property type="molecule type" value="Genomic_DNA"/>
</dbReference>
<reference evidence="3" key="1">
    <citation type="journal article" date="2015" name="MBio">
        <title>Genome-resolved metagenomic analysis reveals roles for candidate phyla and other microbial community members in biogeochemical transformations in oil reservoirs.</title>
        <authorList>
            <person name="Hu P."/>
            <person name="Tom L."/>
            <person name="Singh A."/>
            <person name="Thomas B.C."/>
            <person name="Baker B.J."/>
            <person name="Piceno Y.M."/>
            <person name="Andersen G.L."/>
            <person name="Banfield J.F."/>
        </authorList>
    </citation>
    <scope>NUCLEOTIDE SEQUENCE [LARGE SCALE GENOMIC DNA]</scope>
    <source>
        <strain evidence="3">56_747</strain>
    </source>
</reference>
<evidence type="ECO:0000313" key="4">
    <source>
        <dbReference type="Proteomes" id="UP000053961"/>
    </source>
</evidence>
<comment type="caution">
    <text evidence="3">The sequence shown here is derived from an EMBL/GenBank/DDBJ whole genome shotgun (WGS) entry which is preliminary data.</text>
</comment>
<keyword evidence="3" id="KW-0449">Lipoprotein</keyword>